<dbReference type="Gene3D" id="3.30.70.1430">
    <property type="entry name" value="Multidrug efflux transporter AcrB pore domain"/>
    <property type="match status" value="2"/>
</dbReference>
<feature type="transmembrane region" description="Helical" evidence="1">
    <location>
        <begin position="338"/>
        <end position="356"/>
    </location>
</feature>
<reference evidence="2 3" key="1">
    <citation type="submission" date="2016-10" db="EMBL/GenBank/DDBJ databases">
        <authorList>
            <person name="de Groot N.N."/>
        </authorList>
    </citation>
    <scope>NUCLEOTIDE SEQUENCE [LARGE SCALE GENOMIC DNA]</scope>
    <source>
        <strain evidence="2 3">DSM 19938</strain>
    </source>
</reference>
<name>A0A1H7ANY1_9BACT</name>
<proteinExistence type="predicted"/>
<feature type="transmembrane region" description="Helical" evidence="1">
    <location>
        <begin position="881"/>
        <end position="901"/>
    </location>
</feature>
<evidence type="ECO:0000313" key="3">
    <source>
        <dbReference type="Proteomes" id="UP000199532"/>
    </source>
</evidence>
<dbReference type="InterPro" id="IPR027463">
    <property type="entry name" value="AcrB_DN_DC_subdom"/>
</dbReference>
<dbReference type="InterPro" id="IPR001036">
    <property type="entry name" value="Acrflvin-R"/>
</dbReference>
<dbReference type="GO" id="GO:0005886">
    <property type="term" value="C:plasma membrane"/>
    <property type="evidence" value="ECO:0007669"/>
    <property type="project" value="TreeGrafter"/>
</dbReference>
<dbReference type="Gene3D" id="3.30.70.1320">
    <property type="entry name" value="Multidrug efflux transporter AcrB pore domain like"/>
    <property type="match status" value="1"/>
</dbReference>
<accession>A0A1H7ANY1</accession>
<dbReference type="OrthoDB" id="9758234at2"/>
<dbReference type="SUPFAM" id="SSF82714">
    <property type="entry name" value="Multidrug efflux transporter AcrB TolC docking domain, DN and DC subdomains"/>
    <property type="match status" value="2"/>
</dbReference>
<dbReference type="SUPFAM" id="SSF82866">
    <property type="entry name" value="Multidrug efflux transporter AcrB transmembrane domain"/>
    <property type="match status" value="2"/>
</dbReference>
<feature type="transmembrane region" description="Helical" evidence="1">
    <location>
        <begin position="431"/>
        <end position="451"/>
    </location>
</feature>
<keyword evidence="1" id="KW-0472">Membrane</keyword>
<feature type="transmembrane region" description="Helical" evidence="1">
    <location>
        <begin position="856"/>
        <end position="874"/>
    </location>
</feature>
<keyword evidence="1" id="KW-1133">Transmembrane helix</keyword>
<dbReference type="Proteomes" id="UP000199532">
    <property type="component" value="Unassembled WGS sequence"/>
</dbReference>
<dbReference type="GO" id="GO:0042910">
    <property type="term" value="F:xenobiotic transmembrane transporter activity"/>
    <property type="evidence" value="ECO:0007669"/>
    <property type="project" value="TreeGrafter"/>
</dbReference>
<dbReference type="RefSeq" id="WP_090341535.1">
    <property type="nucleotide sequence ID" value="NZ_FNXY01000011.1"/>
</dbReference>
<dbReference type="EMBL" id="FNXY01000011">
    <property type="protein sequence ID" value="SEJ67038.1"/>
    <property type="molecule type" value="Genomic_DNA"/>
</dbReference>
<feature type="transmembrane region" description="Helical" evidence="1">
    <location>
        <begin position="526"/>
        <end position="543"/>
    </location>
</feature>
<dbReference type="Gene3D" id="1.20.1640.10">
    <property type="entry name" value="Multidrug efflux transporter AcrB transmembrane domain"/>
    <property type="match status" value="2"/>
</dbReference>
<dbReference type="Gene3D" id="3.30.70.1440">
    <property type="entry name" value="Multidrug efflux transporter AcrB pore domain"/>
    <property type="match status" value="1"/>
</dbReference>
<feature type="transmembrane region" description="Helical" evidence="1">
    <location>
        <begin position="956"/>
        <end position="978"/>
    </location>
</feature>
<dbReference type="AlphaFoldDB" id="A0A1H7ANY1"/>
<dbReference type="Pfam" id="PF00873">
    <property type="entry name" value="ACR_tran"/>
    <property type="match status" value="1"/>
</dbReference>
<protein>
    <submittedName>
        <fullName evidence="2">Hydrophobic/amphiphilic exporter-1, HAE1 family</fullName>
    </submittedName>
</protein>
<dbReference type="FunFam" id="3.30.70.1430:FF:000001">
    <property type="entry name" value="Efflux pump membrane transporter"/>
    <property type="match status" value="1"/>
</dbReference>
<dbReference type="PANTHER" id="PTHR32063">
    <property type="match status" value="1"/>
</dbReference>
<feature type="transmembrane region" description="Helical" evidence="1">
    <location>
        <begin position="12"/>
        <end position="32"/>
    </location>
</feature>
<organism evidence="2 3">
    <name type="scientific">Dyadobacter koreensis</name>
    <dbReference type="NCBI Taxonomy" id="408657"/>
    <lineage>
        <taxon>Bacteria</taxon>
        <taxon>Pseudomonadati</taxon>
        <taxon>Bacteroidota</taxon>
        <taxon>Cytophagia</taxon>
        <taxon>Cytophagales</taxon>
        <taxon>Spirosomataceae</taxon>
        <taxon>Dyadobacter</taxon>
    </lineage>
</organism>
<dbReference type="SUPFAM" id="SSF82693">
    <property type="entry name" value="Multidrug efflux transporter AcrB pore domain, PN1, PN2, PC1 and PC2 subdomains"/>
    <property type="match status" value="3"/>
</dbReference>
<feature type="transmembrane region" description="Helical" evidence="1">
    <location>
        <begin position="984"/>
        <end position="1010"/>
    </location>
</feature>
<feature type="transmembrane region" description="Helical" evidence="1">
    <location>
        <begin position="463"/>
        <end position="489"/>
    </location>
</feature>
<keyword evidence="1" id="KW-0812">Transmembrane</keyword>
<dbReference type="PANTHER" id="PTHR32063:SF28">
    <property type="entry name" value="BLR2861 PROTEIN"/>
    <property type="match status" value="1"/>
</dbReference>
<evidence type="ECO:0000256" key="1">
    <source>
        <dbReference type="SAM" id="Phobius"/>
    </source>
</evidence>
<dbReference type="Gene3D" id="3.30.2090.10">
    <property type="entry name" value="Multidrug efflux transporter AcrB TolC docking domain, DN and DC subdomains"/>
    <property type="match status" value="2"/>
</dbReference>
<feature type="transmembrane region" description="Helical" evidence="1">
    <location>
        <begin position="386"/>
        <end position="411"/>
    </location>
</feature>
<dbReference type="STRING" id="408657.SAMN04487995_5782"/>
<keyword evidence="3" id="KW-1185">Reference proteome</keyword>
<dbReference type="PRINTS" id="PR00702">
    <property type="entry name" value="ACRIFLAVINRP"/>
</dbReference>
<gene>
    <name evidence="2" type="ORF">SAMN04487995_5782</name>
</gene>
<sequence length="1031" mass="113416">MNISELSLNRPVLAVVMNLLIILFGVVGYNFLSLRDYPAIDPPIVNVRTSYTGANADIIESQITEPLEKSINGIPGIKTISSSSQIGASNITVEFNLEIDLEAAANDVRDKVSQAQRNLPQDIDAPPVVSKADANSDFILLLAVQSPSKGLLELSEYAENVLQQSLQTIDGVSAINIFGQKRYAMRIWLDPDKMNAYNVSFNDINTTLNAENVELPAGKIYGNQTELTIRTMGRLTSEKEFSDLIIKNDSTGIVRLSNVAKVELGPENEEQSWKYNGVYAVGLAVIPQPGANYVKISDTFNKRLEEIAKTNKSDITFNVLIDNTRLVRQSVEEVEETLIISFALVVIVILFFFRNFLVAVRPLIDIPISLVATFFVMYMFGFSINILTLLGIVLATGLVVDDGIVVTENIFRKLEEGLPIREAALEGSKEIFFAVISTSLTLAVVFLPVIFLEGFVGSLFREFGIVVASAVLISAFVSLTITPVLNVYLNRKDAGHGWFYNKTEPFFTGMEDGYNRMLKGFIKVRWMAWVLVIACVGLIYFTYTHLQSELAPMEDRNSVRLNMSAPEGTSFDQMQSISDEVVNYLNDSIPERQFVFSSTPGFGGGGMNASSGRIGLVPAQDRKRSQNDIAMAINKRLPKFNNARIFAVQEQTIAVGIGSRGALPVQFILQNLDFAKLTEVMPKFLEEARKDPVFQNVDVNLKFNKPEVSLTIDRLKARDLGLSTTDVAATIQGAFSGRRLAYFIRNGQQYQVIGQVERAERDKPADIEKLYVRNNRGQNIPLSAVVKMEEQSGPPTLYHYNRYKSATISASLVEGKTVGDGVLAMRNIANRLLDETFQTSLSGPSRDYEESSSNTSFAFGLALLLVYLVLAGQFESFTDPFIIMITVPLALAGALLSLYIFGLTINIFSQIGMIMLIGLVTKNGILIVEFANQKREHGMQRLPAVIESATQRLRPILMTSLATAFGALPIALSLGAAATSRVPLGVVIVGGLTFSLILTLFVIPAIYTFISPKSNKHREQTAAAEETAVVA</sequence>
<evidence type="ECO:0000313" key="2">
    <source>
        <dbReference type="EMBL" id="SEJ67038.1"/>
    </source>
</evidence>
<feature type="transmembrane region" description="Helical" evidence="1">
    <location>
        <begin position="907"/>
        <end position="931"/>
    </location>
</feature>